<keyword evidence="5" id="KW-1133">Transmembrane helix</keyword>
<keyword evidence="6" id="KW-0297">G-protein coupled receptor</keyword>
<dbReference type="STRING" id="409849.ENSPMGP00000014080"/>
<evidence type="ECO:0000256" key="3">
    <source>
        <dbReference type="ARBA" id="ARBA00022692"/>
    </source>
</evidence>
<dbReference type="InterPro" id="IPR001828">
    <property type="entry name" value="ANF_lig-bd_rcpt"/>
</dbReference>
<evidence type="ECO:0000256" key="2">
    <source>
        <dbReference type="ARBA" id="ARBA00022475"/>
    </source>
</evidence>
<dbReference type="Proteomes" id="UP000261520">
    <property type="component" value="Unplaced"/>
</dbReference>
<dbReference type="GO" id="GO:0005886">
    <property type="term" value="C:plasma membrane"/>
    <property type="evidence" value="ECO:0007669"/>
    <property type="project" value="UniProtKB-SubCell"/>
</dbReference>
<reference evidence="13" key="2">
    <citation type="submission" date="2025-09" db="UniProtKB">
        <authorList>
            <consortium name="Ensembl"/>
        </authorList>
    </citation>
    <scope>IDENTIFICATION</scope>
</reference>
<dbReference type="SUPFAM" id="SSF53822">
    <property type="entry name" value="Periplasmic binding protein-like I"/>
    <property type="match status" value="1"/>
</dbReference>
<feature type="signal peptide" evidence="11">
    <location>
        <begin position="1"/>
        <end position="22"/>
    </location>
</feature>
<evidence type="ECO:0000256" key="10">
    <source>
        <dbReference type="ARBA" id="ARBA00023224"/>
    </source>
</evidence>
<dbReference type="FunFam" id="3.40.50.2300:FF:000016">
    <property type="entry name" value="Taste 1 receptor member 2"/>
    <property type="match status" value="1"/>
</dbReference>
<keyword evidence="3" id="KW-0812">Transmembrane</keyword>
<dbReference type="GO" id="GO:0004930">
    <property type="term" value="F:G protein-coupled receptor activity"/>
    <property type="evidence" value="ECO:0007669"/>
    <property type="project" value="UniProtKB-KW"/>
</dbReference>
<evidence type="ECO:0000256" key="8">
    <source>
        <dbReference type="ARBA" id="ARBA00023170"/>
    </source>
</evidence>
<evidence type="ECO:0000313" key="14">
    <source>
        <dbReference type="Proteomes" id="UP000261520"/>
    </source>
</evidence>
<feature type="chain" id="PRO_5017257411" description="Receptor ligand binding region domain-containing protein" evidence="11">
    <location>
        <begin position="23"/>
        <end position="503"/>
    </location>
</feature>
<comment type="subcellular location">
    <subcellularLocation>
        <location evidence="1">Cell membrane</location>
        <topology evidence="1">Multi-pass membrane protein</topology>
    </subcellularLocation>
</comment>
<protein>
    <recommendedName>
        <fullName evidence="12">Receptor ligand binding region domain-containing protein</fullName>
    </recommendedName>
</protein>
<keyword evidence="7" id="KW-0472">Membrane</keyword>
<evidence type="ECO:0000256" key="7">
    <source>
        <dbReference type="ARBA" id="ARBA00023136"/>
    </source>
</evidence>
<evidence type="ECO:0000256" key="5">
    <source>
        <dbReference type="ARBA" id="ARBA00022989"/>
    </source>
</evidence>
<evidence type="ECO:0000256" key="4">
    <source>
        <dbReference type="ARBA" id="ARBA00022729"/>
    </source>
</evidence>
<proteinExistence type="predicted"/>
<dbReference type="Pfam" id="PF01094">
    <property type="entry name" value="ANF_receptor"/>
    <property type="match status" value="1"/>
</dbReference>
<dbReference type="PANTHER" id="PTHR24061">
    <property type="entry name" value="CALCIUM-SENSING RECEPTOR-RELATED"/>
    <property type="match status" value="1"/>
</dbReference>
<keyword evidence="9" id="KW-0325">Glycoprotein</keyword>
<dbReference type="Gene3D" id="3.40.50.2300">
    <property type="match status" value="2"/>
</dbReference>
<dbReference type="InterPro" id="IPR000337">
    <property type="entry name" value="GPCR_3"/>
</dbReference>
<accession>A0A3B4ABK1</accession>
<evidence type="ECO:0000313" key="13">
    <source>
        <dbReference type="Ensembl" id="ENSPMGP00000014080.1"/>
    </source>
</evidence>
<evidence type="ECO:0000256" key="1">
    <source>
        <dbReference type="ARBA" id="ARBA00004651"/>
    </source>
</evidence>
<sequence length="503" mass="55448">MSISAIVLSLTLFLFDVPSPLSLNVTTTDQEAPVVCKAKGSARAPAFSLEGDYIIGGVFSIHYYMHTFIHNYTSKPEPVRCTGSVDSRELRFARAMVFAIEEINNSSALLPGVTVGYQIHDSCASVPVAVQAAFQLVNGLAPEYYPDQRCSQSGMVMGIVGESGSTPSISMSRVAGSFNIPQVSHFATCACLSDKEQYPSFFRTIPSDKFQADALVRLVKQFGWTWIGTVYSDSDYGNNGMASFLSAARREGICVEYSEAFYRTYSHSRIQRVAQVIRRSTATVVVAFAASGDMRILLEQLCQEPVPYRQWVGSEAWVTDPDLLRFSSCVGALGLGIQQSVIPGLKEFLLELPFSTVSASALLSKFWEEAFKCRMPTSQVQYNVKHNCTNAGPDDTLCDGSEDLMNLESPYLDTSQLRITNMVYKAVYAIAHAIHNALCQNTTNQCDKFIPLQSAQVSHLKTPCLYLLMSLYYFSQAHFLGFLPGSCSAKESQFLSEWVQCVV</sequence>
<dbReference type="PANTHER" id="PTHR24061:SF528">
    <property type="entry name" value="C-FAMILY ODORANT RECEPTOR OLFCD2-RELATED"/>
    <property type="match status" value="1"/>
</dbReference>
<feature type="domain" description="Receptor ligand binding region" evidence="12">
    <location>
        <begin position="94"/>
        <end position="454"/>
    </location>
</feature>
<dbReference type="InterPro" id="IPR028082">
    <property type="entry name" value="Peripla_BP_I"/>
</dbReference>
<dbReference type="PRINTS" id="PR00248">
    <property type="entry name" value="GPCRMGR"/>
</dbReference>
<keyword evidence="14" id="KW-1185">Reference proteome</keyword>
<name>A0A3B4ABK1_9GOBI</name>
<keyword evidence="2" id="KW-1003">Cell membrane</keyword>
<keyword evidence="10" id="KW-0807">Transducer</keyword>
<dbReference type="Ensembl" id="ENSPMGT00000015022.1">
    <property type="protein sequence ID" value="ENSPMGP00000014080.1"/>
    <property type="gene ID" value="ENSPMGG00000011564.1"/>
</dbReference>
<dbReference type="InterPro" id="IPR000068">
    <property type="entry name" value="GPCR_3_Ca_sens_rcpt-rel"/>
</dbReference>
<keyword evidence="4 11" id="KW-0732">Signal</keyword>
<evidence type="ECO:0000256" key="9">
    <source>
        <dbReference type="ARBA" id="ARBA00023180"/>
    </source>
</evidence>
<evidence type="ECO:0000256" key="6">
    <source>
        <dbReference type="ARBA" id="ARBA00023040"/>
    </source>
</evidence>
<reference evidence="13" key="1">
    <citation type="submission" date="2025-08" db="UniProtKB">
        <authorList>
            <consortium name="Ensembl"/>
        </authorList>
    </citation>
    <scope>IDENTIFICATION</scope>
</reference>
<evidence type="ECO:0000259" key="12">
    <source>
        <dbReference type="Pfam" id="PF01094"/>
    </source>
</evidence>
<evidence type="ECO:0000256" key="11">
    <source>
        <dbReference type="SAM" id="SignalP"/>
    </source>
</evidence>
<organism evidence="13 14">
    <name type="scientific">Periophthalmus magnuspinnatus</name>
    <dbReference type="NCBI Taxonomy" id="409849"/>
    <lineage>
        <taxon>Eukaryota</taxon>
        <taxon>Metazoa</taxon>
        <taxon>Chordata</taxon>
        <taxon>Craniata</taxon>
        <taxon>Vertebrata</taxon>
        <taxon>Euteleostomi</taxon>
        <taxon>Actinopterygii</taxon>
        <taxon>Neopterygii</taxon>
        <taxon>Teleostei</taxon>
        <taxon>Neoteleostei</taxon>
        <taxon>Acanthomorphata</taxon>
        <taxon>Gobiaria</taxon>
        <taxon>Gobiiformes</taxon>
        <taxon>Gobioidei</taxon>
        <taxon>Gobiidae</taxon>
        <taxon>Oxudercinae</taxon>
        <taxon>Periophthalmus</taxon>
    </lineage>
</organism>
<dbReference type="AlphaFoldDB" id="A0A3B4ABK1"/>
<keyword evidence="8" id="KW-0675">Receptor</keyword>